<dbReference type="AlphaFoldDB" id="A0A445BK03"/>
<reference evidence="2 3" key="1">
    <citation type="submission" date="2019-01" db="EMBL/GenBank/DDBJ databases">
        <title>Sequencing of cultivated peanut Arachis hypogaea provides insights into genome evolution and oil improvement.</title>
        <authorList>
            <person name="Chen X."/>
        </authorList>
    </citation>
    <scope>NUCLEOTIDE SEQUENCE [LARGE SCALE GENOMIC DNA]</scope>
    <source>
        <strain evidence="3">cv. Fuhuasheng</strain>
        <tissue evidence="2">Leaves</tissue>
    </source>
</reference>
<evidence type="ECO:0000256" key="1">
    <source>
        <dbReference type="SAM" id="Phobius"/>
    </source>
</evidence>
<dbReference type="EMBL" id="SDMP01000009">
    <property type="protein sequence ID" value="RYR39015.1"/>
    <property type="molecule type" value="Genomic_DNA"/>
</dbReference>
<evidence type="ECO:0000313" key="2">
    <source>
        <dbReference type="EMBL" id="RYR39015.1"/>
    </source>
</evidence>
<evidence type="ECO:0000313" key="3">
    <source>
        <dbReference type="Proteomes" id="UP000289738"/>
    </source>
</evidence>
<comment type="caution">
    <text evidence="2">The sequence shown here is derived from an EMBL/GenBank/DDBJ whole genome shotgun (WGS) entry which is preliminary data.</text>
</comment>
<feature type="transmembrane region" description="Helical" evidence="1">
    <location>
        <begin position="12"/>
        <end position="31"/>
    </location>
</feature>
<keyword evidence="1" id="KW-0812">Transmembrane</keyword>
<organism evidence="2 3">
    <name type="scientific">Arachis hypogaea</name>
    <name type="common">Peanut</name>
    <dbReference type="NCBI Taxonomy" id="3818"/>
    <lineage>
        <taxon>Eukaryota</taxon>
        <taxon>Viridiplantae</taxon>
        <taxon>Streptophyta</taxon>
        <taxon>Embryophyta</taxon>
        <taxon>Tracheophyta</taxon>
        <taxon>Spermatophyta</taxon>
        <taxon>Magnoliopsida</taxon>
        <taxon>eudicotyledons</taxon>
        <taxon>Gunneridae</taxon>
        <taxon>Pentapetalae</taxon>
        <taxon>rosids</taxon>
        <taxon>fabids</taxon>
        <taxon>Fabales</taxon>
        <taxon>Fabaceae</taxon>
        <taxon>Papilionoideae</taxon>
        <taxon>50 kb inversion clade</taxon>
        <taxon>dalbergioids sensu lato</taxon>
        <taxon>Dalbergieae</taxon>
        <taxon>Pterocarpus clade</taxon>
        <taxon>Arachis</taxon>
    </lineage>
</organism>
<keyword evidence="1" id="KW-0472">Membrane</keyword>
<keyword evidence="1" id="KW-1133">Transmembrane helix</keyword>
<proteinExistence type="predicted"/>
<dbReference type="Proteomes" id="UP000289738">
    <property type="component" value="Chromosome A09"/>
</dbReference>
<sequence>MDFITFCVYRASLYPLSFFVLSIIFIIIIILEMERREKGEVVLSALLFSSCRKYFKFNKNIRLETSVLATI</sequence>
<accession>A0A445BK03</accession>
<name>A0A445BK03_ARAHY</name>
<protein>
    <submittedName>
        <fullName evidence="2">Uncharacterized protein</fullName>
    </submittedName>
</protein>
<keyword evidence="3" id="KW-1185">Reference proteome</keyword>
<gene>
    <name evidence="2" type="ORF">Ahy_A09g044405</name>
</gene>